<evidence type="ECO:0000256" key="2">
    <source>
        <dbReference type="ARBA" id="ARBA00022630"/>
    </source>
</evidence>
<evidence type="ECO:0000259" key="6">
    <source>
        <dbReference type="Pfam" id="PF00890"/>
    </source>
</evidence>
<dbReference type="KEGG" id="sfu:Sfum_1445"/>
<dbReference type="SUPFAM" id="SSF51905">
    <property type="entry name" value="FAD/NAD(P)-binding domain"/>
    <property type="match status" value="1"/>
</dbReference>
<dbReference type="GO" id="GO:0008202">
    <property type="term" value="P:steroid metabolic process"/>
    <property type="evidence" value="ECO:0007669"/>
    <property type="project" value="UniProtKB-ARBA"/>
</dbReference>
<evidence type="ECO:0000256" key="1">
    <source>
        <dbReference type="ARBA" id="ARBA00001974"/>
    </source>
</evidence>
<feature type="domain" description="FAD-dependent oxidoreductase 2 FAD-binding" evidence="6">
    <location>
        <begin position="43"/>
        <end position="461"/>
    </location>
</feature>
<evidence type="ECO:0000256" key="4">
    <source>
        <dbReference type="ARBA" id="ARBA00023002"/>
    </source>
</evidence>
<evidence type="ECO:0000256" key="3">
    <source>
        <dbReference type="ARBA" id="ARBA00022827"/>
    </source>
</evidence>
<dbReference type="Gene3D" id="3.50.50.60">
    <property type="entry name" value="FAD/NAD(P)-binding domain"/>
    <property type="match status" value="1"/>
</dbReference>
<keyword evidence="5" id="KW-0479">Metal-binding</keyword>
<dbReference type="eggNOG" id="COG1053">
    <property type="taxonomic scope" value="Bacteria"/>
</dbReference>
<dbReference type="RefSeq" id="WP_011698307.1">
    <property type="nucleotide sequence ID" value="NC_008554.1"/>
</dbReference>
<dbReference type="GO" id="GO:0016491">
    <property type="term" value="F:oxidoreductase activity"/>
    <property type="evidence" value="ECO:0007669"/>
    <property type="project" value="UniProtKB-KW"/>
</dbReference>
<keyword evidence="2" id="KW-0285">Flavoprotein</keyword>
<evidence type="ECO:0000313" key="7">
    <source>
        <dbReference type="EMBL" id="ABK17136.1"/>
    </source>
</evidence>
<dbReference type="Proteomes" id="UP000001784">
    <property type="component" value="Chromosome"/>
</dbReference>
<proteinExistence type="predicted"/>
<dbReference type="PANTHER" id="PTHR43400">
    <property type="entry name" value="FUMARATE REDUCTASE"/>
    <property type="match status" value="1"/>
</dbReference>
<dbReference type="Pfam" id="PF00890">
    <property type="entry name" value="FAD_binding_2"/>
    <property type="match status" value="1"/>
</dbReference>
<dbReference type="InterPro" id="IPR027477">
    <property type="entry name" value="Succ_DH/fumarate_Rdtase_cat_sf"/>
</dbReference>
<dbReference type="PROSITE" id="PS51318">
    <property type="entry name" value="TAT"/>
    <property type="match status" value="1"/>
</dbReference>
<keyword evidence="4" id="KW-0560">Oxidoreductase</keyword>
<protein>
    <submittedName>
        <fullName evidence="7">Fumarate reductase/succinate dehydrogenase flavoprotein domain protein</fullName>
    </submittedName>
</protein>
<comment type="cofactor">
    <cofactor evidence="1">
        <name>FAD</name>
        <dbReference type="ChEBI" id="CHEBI:57692"/>
    </cofactor>
</comment>
<dbReference type="GO" id="GO:0051536">
    <property type="term" value="F:iron-sulfur cluster binding"/>
    <property type="evidence" value="ECO:0007669"/>
    <property type="project" value="UniProtKB-KW"/>
</dbReference>
<sequence length="493" mass="52511" precursor="true">MGQQITRRDMIKGCLVAAAAGAMDSVSTTVRAAAPDPAAMDYDAVILGAGTAGLVAALEAYDQGIKPVVLEKMDLPAGNSIYAMGALCACGTRVQNREGVVESKDDLFADMMKISVDQADPALIRSYVEHIGEDVDWLEDTIGVRFRKLEKLPYPLLSRLHCVEGGSITGGGMLIRCLLAACRKRGIPILYHTKAVELITDKKIAVNGVRALTEDGLVDFKARGGVLIATGGFSANREMLCGYIGGVMSRLPLRGSPTVTGENITLTRPLFAKLVHMDQFHCGPIVSATHVNPEGALNSGYGIIVDLRGKRIVDEGSTYVAKARALPNLTPENKAYQLVDSNWTAVGKMADKFTGMNSPFFRDDTVAGLARKAGLPVEAVVAAVNGYNDALKKRKLKDLNPPCTRKDPHAMDKSPFYAFPFESGMTTTFGGPKINTNAQVVNLEDEPIKGLYAAGNAAGGLFFRDYVGGSQLGGATVFGRIAARHIAQACKKA</sequence>
<dbReference type="InterPro" id="IPR036188">
    <property type="entry name" value="FAD/NAD-bd_sf"/>
</dbReference>
<keyword evidence="8" id="KW-1185">Reference proteome</keyword>
<accession>A0LI84</accession>
<keyword evidence="5" id="KW-0411">Iron-sulfur</keyword>
<evidence type="ECO:0000313" key="8">
    <source>
        <dbReference type="Proteomes" id="UP000001784"/>
    </source>
</evidence>
<dbReference type="STRING" id="335543.Sfum_1445"/>
<dbReference type="OrthoDB" id="9806724at2"/>
<dbReference type="EMBL" id="CP000478">
    <property type="protein sequence ID" value="ABK17136.1"/>
    <property type="molecule type" value="Genomic_DNA"/>
</dbReference>
<name>A0LI84_SYNFM</name>
<dbReference type="InterPro" id="IPR003953">
    <property type="entry name" value="FAD-dep_OxRdtase_2_FAD-bd"/>
</dbReference>
<dbReference type="SUPFAM" id="SSF56425">
    <property type="entry name" value="Succinate dehydrogenase/fumarate reductase flavoprotein, catalytic domain"/>
    <property type="match status" value="1"/>
</dbReference>
<dbReference type="PRINTS" id="PR00411">
    <property type="entry name" value="PNDRDTASEI"/>
</dbReference>
<evidence type="ECO:0000256" key="5">
    <source>
        <dbReference type="ARBA" id="ARBA00023014"/>
    </source>
</evidence>
<organism evidence="7 8">
    <name type="scientific">Syntrophobacter fumaroxidans (strain DSM 10017 / MPOB)</name>
    <dbReference type="NCBI Taxonomy" id="335543"/>
    <lineage>
        <taxon>Bacteria</taxon>
        <taxon>Pseudomonadati</taxon>
        <taxon>Thermodesulfobacteriota</taxon>
        <taxon>Syntrophobacteria</taxon>
        <taxon>Syntrophobacterales</taxon>
        <taxon>Syntrophobacteraceae</taxon>
        <taxon>Syntrophobacter</taxon>
    </lineage>
</organism>
<dbReference type="InterPro" id="IPR050315">
    <property type="entry name" value="FAD-oxidoreductase_2"/>
</dbReference>
<dbReference type="InterPro" id="IPR006311">
    <property type="entry name" value="TAT_signal"/>
</dbReference>
<reference evidence="7 8" key="1">
    <citation type="submission" date="2006-10" db="EMBL/GenBank/DDBJ databases">
        <title>Complete sequence of Syntrophobacter fumaroxidans MPOB.</title>
        <authorList>
            <consortium name="US DOE Joint Genome Institute"/>
            <person name="Copeland A."/>
            <person name="Lucas S."/>
            <person name="Lapidus A."/>
            <person name="Barry K."/>
            <person name="Detter J.C."/>
            <person name="Glavina del Rio T."/>
            <person name="Hammon N."/>
            <person name="Israni S."/>
            <person name="Pitluck S."/>
            <person name="Goltsman E.G."/>
            <person name="Martinez M."/>
            <person name="Schmutz J."/>
            <person name="Larimer F."/>
            <person name="Land M."/>
            <person name="Hauser L."/>
            <person name="Kyrpides N."/>
            <person name="Kim E."/>
            <person name="Boone D.R."/>
            <person name="Brockman F."/>
            <person name="Culley D."/>
            <person name="Ferry J."/>
            <person name="Gunsalus R."/>
            <person name="McInerney M.J."/>
            <person name="Morrison M."/>
            <person name="Plugge C."/>
            <person name="Rohlin L."/>
            <person name="Scholten J."/>
            <person name="Sieber J."/>
            <person name="Stams A.J.M."/>
            <person name="Worm P."/>
            <person name="Henstra A.M."/>
            <person name="Richardson P."/>
        </authorList>
    </citation>
    <scope>NUCLEOTIDE SEQUENCE [LARGE SCALE GENOMIC DNA]</scope>
    <source>
        <strain evidence="8">DSM 10017 / MPOB</strain>
    </source>
</reference>
<dbReference type="HOGENOM" id="CLU_011398_4_5_7"/>
<dbReference type="PANTHER" id="PTHR43400:SF10">
    <property type="entry name" value="3-OXOSTEROID 1-DEHYDROGENASE"/>
    <property type="match status" value="1"/>
</dbReference>
<dbReference type="Gene3D" id="3.90.700.10">
    <property type="entry name" value="Succinate dehydrogenase/fumarate reductase flavoprotein, catalytic domain"/>
    <property type="match status" value="1"/>
</dbReference>
<dbReference type="AlphaFoldDB" id="A0LI84"/>
<keyword evidence="5" id="KW-0408">Iron</keyword>
<dbReference type="InParanoid" id="A0LI84"/>
<keyword evidence="3" id="KW-0274">FAD</keyword>
<gene>
    <name evidence="7" type="ordered locus">Sfum_1445</name>
</gene>